<feature type="active site" description="Charge relay system" evidence="1">
    <location>
        <position position="271"/>
    </location>
</feature>
<dbReference type="OrthoDB" id="9770528at2"/>
<dbReference type="InterPro" id="IPR039069">
    <property type="entry name" value="CE7"/>
</dbReference>
<protein>
    <submittedName>
        <fullName evidence="4">Cephalosporin deacetylase</fullName>
    </submittedName>
</protein>
<evidence type="ECO:0000313" key="5">
    <source>
        <dbReference type="Proteomes" id="UP000289166"/>
    </source>
</evidence>
<comment type="caution">
    <text evidence="4">The sequence shown here is derived from an EMBL/GenBank/DDBJ whole genome shotgun (WGS) entry which is preliminary data.</text>
</comment>
<dbReference type="InterPro" id="IPR029058">
    <property type="entry name" value="AB_hydrolase_fold"/>
</dbReference>
<sequence>MAQLYDMPLEELQKYKPSLTKQKDFDEFWEKSLQELAKTPIKYELIPYDFPARRVKVFRVEYQGFKGANIEGWLAIPEGEGLHPGLVRFHGYNWALDGCIPDVVNWALNGYVTLQMLVRGQQGRSVDNIVPSSGHTVGWMSKGILSQEEYYYRGVYMDAVRAVEVLASLPCVDESRIGVTGGSQGGGLTLATAALSDIPKVAAADYPFLAHFERAIDVAPDGPYLEINEYLRRNSGEEIERQVKKTLSYFDVMNLAPRIKCRTWICTGLVDEITPPSTIFAVYNHLKCPKEISVFRYFGHEHIPGSIETKLRILMDMLNP</sequence>
<proteinExistence type="predicted"/>
<feature type="active site" description="Nucleophile" evidence="1">
    <location>
        <position position="183"/>
    </location>
</feature>
<dbReference type="PANTHER" id="PTHR40111">
    <property type="entry name" value="CEPHALOSPORIN-C DEACETYLASE"/>
    <property type="match status" value="1"/>
</dbReference>
<dbReference type="RefSeq" id="WP_128706462.1">
    <property type="nucleotide sequence ID" value="NZ_RLII01000038.1"/>
</dbReference>
<name>A0A4Q0I4A7_9FIRM</name>
<keyword evidence="5" id="KW-1185">Reference proteome</keyword>
<dbReference type="GO" id="GO:0052689">
    <property type="term" value="F:carboxylic ester hydrolase activity"/>
    <property type="evidence" value="ECO:0007669"/>
    <property type="project" value="TreeGrafter"/>
</dbReference>
<dbReference type="SUPFAM" id="SSF53474">
    <property type="entry name" value="alpha/beta-Hydrolases"/>
    <property type="match status" value="1"/>
</dbReference>
<dbReference type="InterPro" id="IPR008391">
    <property type="entry name" value="AXE1_dom"/>
</dbReference>
<reference evidence="5" key="1">
    <citation type="submission" date="2018-11" db="EMBL/GenBank/DDBJ databases">
        <title>Genome sequencing of a novel mesophilic and cellulolytic organism within the genus Hungateiclostridium.</title>
        <authorList>
            <person name="Rettenmaier R."/>
            <person name="Liebl W."/>
            <person name="Zverlov V."/>
        </authorList>
    </citation>
    <scope>NUCLEOTIDE SEQUENCE [LARGE SCALE GENOMIC DNA]</scope>
    <source>
        <strain evidence="5">N2K1</strain>
    </source>
</reference>
<evidence type="ECO:0000259" key="3">
    <source>
        <dbReference type="Pfam" id="PF05448"/>
    </source>
</evidence>
<dbReference type="PANTHER" id="PTHR40111:SF1">
    <property type="entry name" value="CEPHALOSPORIN-C DEACETYLASE"/>
    <property type="match status" value="1"/>
</dbReference>
<evidence type="ECO:0000313" key="4">
    <source>
        <dbReference type="EMBL" id="RXE57742.1"/>
    </source>
</evidence>
<gene>
    <name evidence="4" type="ORF">EFD62_15925</name>
</gene>
<evidence type="ECO:0000256" key="2">
    <source>
        <dbReference type="PIRSR" id="PIRSR639069-2"/>
    </source>
</evidence>
<organism evidence="4 5">
    <name type="scientific">Acetivibrio mesophilus</name>
    <dbReference type="NCBI Taxonomy" id="2487273"/>
    <lineage>
        <taxon>Bacteria</taxon>
        <taxon>Bacillati</taxon>
        <taxon>Bacillota</taxon>
        <taxon>Clostridia</taxon>
        <taxon>Eubacteriales</taxon>
        <taxon>Oscillospiraceae</taxon>
        <taxon>Acetivibrio</taxon>
    </lineage>
</organism>
<dbReference type="Pfam" id="PF05448">
    <property type="entry name" value="AXE1"/>
    <property type="match status" value="1"/>
</dbReference>
<dbReference type="EMBL" id="RLII01000038">
    <property type="protein sequence ID" value="RXE57742.1"/>
    <property type="molecule type" value="Genomic_DNA"/>
</dbReference>
<evidence type="ECO:0000256" key="1">
    <source>
        <dbReference type="PIRSR" id="PIRSR639069-1"/>
    </source>
</evidence>
<feature type="active site" description="Charge relay system" evidence="1">
    <location>
        <position position="300"/>
    </location>
</feature>
<dbReference type="Proteomes" id="UP000289166">
    <property type="component" value="Unassembled WGS sequence"/>
</dbReference>
<dbReference type="AlphaFoldDB" id="A0A4Q0I4A7"/>
<feature type="domain" description="Acetyl xylan esterase" evidence="3">
    <location>
        <begin position="3"/>
        <end position="309"/>
    </location>
</feature>
<accession>A0A4Q0I4A7</accession>
<feature type="binding site" evidence="2">
    <location>
        <position position="92"/>
    </location>
    <ligand>
        <name>substrate</name>
    </ligand>
</feature>
<dbReference type="GO" id="GO:0005976">
    <property type="term" value="P:polysaccharide metabolic process"/>
    <property type="evidence" value="ECO:0007669"/>
    <property type="project" value="TreeGrafter"/>
</dbReference>
<dbReference type="Gene3D" id="3.40.50.1820">
    <property type="entry name" value="alpha/beta hydrolase"/>
    <property type="match status" value="1"/>
</dbReference>